<dbReference type="InterPro" id="IPR048074">
    <property type="entry name" value="RGS22_RGS_fourth"/>
</dbReference>
<dbReference type="PANTHER" id="PTHR46583:SF1">
    <property type="entry name" value="REGULATOR OF G-PROTEIN SIGNALING 22"/>
    <property type="match status" value="1"/>
</dbReference>
<dbReference type="AlphaFoldDB" id="A0A7N8YMR0"/>
<dbReference type="GO" id="GO:0005737">
    <property type="term" value="C:cytoplasm"/>
    <property type="evidence" value="ECO:0007669"/>
    <property type="project" value="TreeGrafter"/>
</dbReference>
<dbReference type="GO" id="GO:0001965">
    <property type="term" value="F:G-protein alpha-subunit binding"/>
    <property type="evidence" value="ECO:0007669"/>
    <property type="project" value="InterPro"/>
</dbReference>
<dbReference type="SMART" id="SM00315">
    <property type="entry name" value="RGS"/>
    <property type="match status" value="1"/>
</dbReference>
<dbReference type="Gene3D" id="1.10.167.10">
    <property type="entry name" value="Regulator of G-protein Signalling 4, domain 2"/>
    <property type="match status" value="4"/>
</dbReference>
<keyword evidence="3" id="KW-1185">Reference proteome</keyword>
<proteinExistence type="predicted"/>
<evidence type="ECO:0000259" key="1">
    <source>
        <dbReference type="PROSITE" id="PS50132"/>
    </source>
</evidence>
<dbReference type="CDD" id="cd08725">
    <property type="entry name" value="RGS_RGS22_4"/>
    <property type="match status" value="1"/>
</dbReference>
<evidence type="ECO:0000313" key="2">
    <source>
        <dbReference type="Ensembl" id="ENSMAMP00000068219.1"/>
    </source>
</evidence>
<sequence>MCGVPAEFPHLTAGTFENTLVSDDVLAHFFNDFLSLPSFPEALLYNQETGLFEMVSGAAELVSRRIRSVLFHRKSQLLTGDPTLLTRTPPVDNHYTVYCLDRMQGIQWIVKERLPFFLQSDCYIEYRLAKLLFQCSTSFCSQRRKSSSGRTTQSAPQLSRSSQFDKENNNLLKVLTCSHSLENSSAIQGSMRMYNFSSLHSVLNEHTNPKCSQSSRCLSSSPELQNPSLSTSCFSSSNVKYFKTQEYQSPQIEVNLCFTEPSTPEEQYLQESSNCSESSDLQLKYQATQVTKQVLQNALKVVDGDNQANISDCVSKSGDQTNCVSTEKSCQCKVCLYSADGARERLDRTKSKVQEGKRGSGIETKWDKKNGEVGNTGINQEHFLGIGCHGTCCCNSRPDFEEFKEFLQGTPGEKLMNLWMDIEKLKTIQHREQNNRHLVLMRSRYLLSNSQSSLSAELLSRLGLTTSPCWTEEKLCSVQPCLTESLLFYWVPRFWTSQCIHKDYNTPNVGLWTESCYCPPSGKKPLPTPQPDTHLVRSSSTVHAQLYSSRSQLLSSRRMEKMLQALCFDSRAGLYFTHFCEQSGNQLWENAAYFWTDLQRYHQLFYQDGLDPYRVQREAQLLYSTYLYSSGRRTIGVAEEIRREVYNRLVPAFEELFDEVEEHTLNILLQPWALLVSRDQESFQEVCVQEEMRRLDSQEYRELQSVYEESECRLKQMEQCSSMLFLSPVRLSSSFLKPSRTNESWSRVSSNYQGYRLGSLLRHRHEIGHFMSFLQSYDASIHLTCWLDLEQYRRTPQKDKAVKQERSSHLAAKYLNNKYFFGPDSPASTEQQNDILRLAGGLERVKLECLSNPVVVEIQDIVRDHIEKTWLPQFLSTTEFIERQKHKPRPRAADPLSQHVYRQSRMRRESWKAEGLWMSSSKEILLFRQILLNPVTCLQFQHFVSLKGDFLENDLLFWLEVQRYKDLCHSHSDEATIQQKISTIISCFINSSMPPALQIDIPPEQAQHILEKRHKLGPYIFREAQMLVFSELLKFWPEFQDLSSRVQEEQLLPLLQDERVKHRARVRRHRRREEEEDERRRAQVTKQRKIKSYKKWWYNFYYCTITVCLSDISTGDVTVSRVTF</sequence>
<dbReference type="InterPro" id="IPR016137">
    <property type="entry name" value="RGS"/>
</dbReference>
<dbReference type="InterPro" id="IPR042651">
    <property type="entry name" value="Rgs22"/>
</dbReference>
<dbReference type="PANTHER" id="PTHR46583">
    <property type="entry name" value="REGULATOR OF G-PROTEIN SIGNALING 22"/>
    <property type="match status" value="1"/>
</dbReference>
<dbReference type="Proteomes" id="UP000261640">
    <property type="component" value="Unplaced"/>
</dbReference>
<dbReference type="GO" id="GO:0005634">
    <property type="term" value="C:nucleus"/>
    <property type="evidence" value="ECO:0007669"/>
    <property type="project" value="TreeGrafter"/>
</dbReference>
<accession>A0A7N8YMR0</accession>
<feature type="domain" description="RGS" evidence="1">
    <location>
        <begin position="926"/>
        <end position="1032"/>
    </location>
</feature>
<dbReference type="InterPro" id="IPR036305">
    <property type="entry name" value="RGS_sf"/>
</dbReference>
<dbReference type="SUPFAM" id="SSF48097">
    <property type="entry name" value="Regulator of G-protein signaling, RGS"/>
    <property type="match status" value="4"/>
</dbReference>
<feature type="domain" description="RGS" evidence="1">
    <location>
        <begin position="574"/>
        <end position="668"/>
    </location>
</feature>
<evidence type="ECO:0000313" key="3">
    <source>
        <dbReference type="Proteomes" id="UP000261640"/>
    </source>
</evidence>
<reference evidence="2" key="1">
    <citation type="submission" date="2025-08" db="UniProtKB">
        <authorList>
            <consortium name="Ensembl"/>
        </authorList>
    </citation>
    <scope>IDENTIFICATION</scope>
</reference>
<dbReference type="InParanoid" id="A0A7N8YMR0"/>
<organism evidence="2 3">
    <name type="scientific">Mastacembelus armatus</name>
    <name type="common">zig-zag eel</name>
    <dbReference type="NCBI Taxonomy" id="205130"/>
    <lineage>
        <taxon>Eukaryota</taxon>
        <taxon>Metazoa</taxon>
        <taxon>Chordata</taxon>
        <taxon>Craniata</taxon>
        <taxon>Vertebrata</taxon>
        <taxon>Euteleostomi</taxon>
        <taxon>Actinopterygii</taxon>
        <taxon>Neopterygii</taxon>
        <taxon>Teleostei</taxon>
        <taxon>Neoteleostei</taxon>
        <taxon>Acanthomorphata</taxon>
        <taxon>Anabantaria</taxon>
        <taxon>Synbranchiformes</taxon>
        <taxon>Mastacembelidae</taxon>
        <taxon>Mastacembelus</taxon>
    </lineage>
</organism>
<feature type="domain" description="RGS" evidence="1">
    <location>
        <begin position="756"/>
        <end position="880"/>
    </location>
</feature>
<dbReference type="Ensembl" id="ENSMAMT00000068112.1">
    <property type="protein sequence ID" value="ENSMAMP00000068219.1"/>
    <property type="gene ID" value="ENSMAMG00000004365.2"/>
</dbReference>
<dbReference type="GeneTree" id="ENSGT00500000044936"/>
<dbReference type="InterPro" id="IPR044926">
    <property type="entry name" value="RGS_subdomain_2"/>
</dbReference>
<name>A0A7N8YMR0_9TELE</name>
<dbReference type="GO" id="GO:0009966">
    <property type="term" value="P:regulation of signal transduction"/>
    <property type="evidence" value="ECO:0007669"/>
    <property type="project" value="InterPro"/>
</dbReference>
<reference evidence="2" key="2">
    <citation type="submission" date="2025-09" db="UniProtKB">
        <authorList>
            <consortium name="Ensembl"/>
        </authorList>
    </citation>
    <scope>IDENTIFICATION</scope>
</reference>
<protein>
    <submittedName>
        <fullName evidence="2">Regulator of G protein signaling 22</fullName>
    </submittedName>
</protein>
<dbReference type="Pfam" id="PF00615">
    <property type="entry name" value="RGS"/>
    <property type="match status" value="2"/>
</dbReference>
<dbReference type="PROSITE" id="PS50132">
    <property type="entry name" value="RGS"/>
    <property type="match status" value="3"/>
</dbReference>